<feature type="region of interest" description="Disordered" evidence="5">
    <location>
        <begin position="87"/>
        <end position="123"/>
    </location>
</feature>
<comment type="subcellular location">
    <subcellularLocation>
        <location evidence="1">Nucleus</location>
    </subcellularLocation>
</comment>
<comment type="caution">
    <text evidence="8">The sequence shown here is derived from an EMBL/GenBank/DDBJ whole genome shotgun (WGS) entry which is preliminary data.</text>
</comment>
<protein>
    <recommendedName>
        <fullName evidence="7">Protein EARLY FLOWERING 4 domain-containing protein</fullName>
    </recommendedName>
</protein>
<feature type="region of interest" description="Disordered" evidence="5">
    <location>
        <begin position="20"/>
        <end position="61"/>
    </location>
</feature>
<feature type="domain" description="Protein EARLY FLOWERING 4" evidence="7">
    <location>
        <begin position="59"/>
        <end position="101"/>
    </location>
</feature>
<feature type="compositionally biased region" description="Basic and acidic residues" evidence="5">
    <location>
        <begin position="26"/>
        <end position="38"/>
    </location>
</feature>
<evidence type="ECO:0000256" key="2">
    <source>
        <dbReference type="ARBA" id="ARBA00009514"/>
    </source>
</evidence>
<dbReference type="InterPro" id="IPR009741">
    <property type="entry name" value="EARLY_FLOWERING_4_dom"/>
</dbReference>
<name>A0ABR2FB56_9ROSI</name>
<dbReference type="InterPro" id="IPR040462">
    <property type="entry name" value="EARLY_FLOWERING_4"/>
</dbReference>
<evidence type="ECO:0000256" key="6">
    <source>
        <dbReference type="SAM" id="SignalP"/>
    </source>
</evidence>
<feature type="chain" id="PRO_5045280055" description="Protein EARLY FLOWERING 4 domain-containing protein" evidence="6">
    <location>
        <begin position="21"/>
        <end position="123"/>
    </location>
</feature>
<keyword evidence="4" id="KW-0539">Nucleus</keyword>
<evidence type="ECO:0000259" key="7">
    <source>
        <dbReference type="Pfam" id="PF07011"/>
    </source>
</evidence>
<evidence type="ECO:0000313" key="8">
    <source>
        <dbReference type="EMBL" id="KAK8575570.1"/>
    </source>
</evidence>
<keyword evidence="6" id="KW-0732">Signal</keyword>
<dbReference type="Proteomes" id="UP001472677">
    <property type="component" value="Unassembled WGS sequence"/>
</dbReference>
<sequence>MAPSSLSMTVGLVWIGTQLAAQHTSNKSEAKKQRNQNRERKKKQKQKHQDSEGANGDNKPEIWATFDESFKQVQWVLDRNRALIKQVNHNHQSRIPTTCSKTLHSSKNSTGTSPRLIDSIREG</sequence>
<keyword evidence="3" id="KW-0090">Biological rhythms</keyword>
<feature type="compositionally biased region" description="Polar residues" evidence="5">
    <location>
        <begin position="87"/>
        <end position="113"/>
    </location>
</feature>
<reference evidence="8 9" key="1">
    <citation type="journal article" date="2024" name="G3 (Bethesda)">
        <title>Genome assembly of Hibiscus sabdariffa L. provides insights into metabolisms of medicinal natural products.</title>
        <authorList>
            <person name="Kim T."/>
        </authorList>
    </citation>
    <scope>NUCLEOTIDE SEQUENCE [LARGE SCALE GENOMIC DNA]</scope>
    <source>
        <strain evidence="8">TK-2024</strain>
        <tissue evidence="8">Old leaves</tissue>
    </source>
</reference>
<keyword evidence="9" id="KW-1185">Reference proteome</keyword>
<evidence type="ECO:0000256" key="3">
    <source>
        <dbReference type="ARBA" id="ARBA00023108"/>
    </source>
</evidence>
<dbReference type="Pfam" id="PF07011">
    <property type="entry name" value="Elf4"/>
    <property type="match status" value="1"/>
</dbReference>
<proteinExistence type="inferred from homology"/>
<comment type="similarity">
    <text evidence="2">Belongs to the EARLY FLOWERING 4 family.</text>
</comment>
<accession>A0ABR2FB56</accession>
<dbReference type="PANTHER" id="PTHR33469:SF5">
    <property type="entry name" value="PROTEIN EARLY FLOWERING 4"/>
    <property type="match status" value="1"/>
</dbReference>
<evidence type="ECO:0000256" key="4">
    <source>
        <dbReference type="ARBA" id="ARBA00023242"/>
    </source>
</evidence>
<dbReference type="PANTHER" id="PTHR33469">
    <property type="entry name" value="PROTEIN ELF4-LIKE 4"/>
    <property type="match status" value="1"/>
</dbReference>
<organism evidence="8 9">
    <name type="scientific">Hibiscus sabdariffa</name>
    <name type="common">roselle</name>
    <dbReference type="NCBI Taxonomy" id="183260"/>
    <lineage>
        <taxon>Eukaryota</taxon>
        <taxon>Viridiplantae</taxon>
        <taxon>Streptophyta</taxon>
        <taxon>Embryophyta</taxon>
        <taxon>Tracheophyta</taxon>
        <taxon>Spermatophyta</taxon>
        <taxon>Magnoliopsida</taxon>
        <taxon>eudicotyledons</taxon>
        <taxon>Gunneridae</taxon>
        <taxon>Pentapetalae</taxon>
        <taxon>rosids</taxon>
        <taxon>malvids</taxon>
        <taxon>Malvales</taxon>
        <taxon>Malvaceae</taxon>
        <taxon>Malvoideae</taxon>
        <taxon>Hibiscus</taxon>
    </lineage>
</organism>
<gene>
    <name evidence="8" type="ORF">V6N12_063241</name>
</gene>
<evidence type="ECO:0000256" key="1">
    <source>
        <dbReference type="ARBA" id="ARBA00004123"/>
    </source>
</evidence>
<evidence type="ECO:0000313" key="9">
    <source>
        <dbReference type="Proteomes" id="UP001472677"/>
    </source>
</evidence>
<dbReference type="EMBL" id="JBBPBM010000007">
    <property type="protein sequence ID" value="KAK8575570.1"/>
    <property type="molecule type" value="Genomic_DNA"/>
</dbReference>
<feature type="signal peptide" evidence="6">
    <location>
        <begin position="1"/>
        <end position="20"/>
    </location>
</feature>
<evidence type="ECO:0000256" key="5">
    <source>
        <dbReference type="SAM" id="MobiDB-lite"/>
    </source>
</evidence>